<dbReference type="PROSITE" id="PS51462">
    <property type="entry name" value="NUDIX"/>
    <property type="match status" value="1"/>
</dbReference>
<name>A0A1I6D2D0_9RHOB</name>
<reference evidence="8 9" key="1">
    <citation type="submission" date="2016-10" db="EMBL/GenBank/DDBJ databases">
        <authorList>
            <person name="de Groot N.N."/>
        </authorList>
    </citation>
    <scope>NUCLEOTIDE SEQUENCE [LARGE SCALE GENOMIC DNA]</scope>
    <source>
        <strain evidence="9">KMM 9023,NRIC 0796,JCM 17311,KCTC 23692</strain>
    </source>
</reference>
<organism evidence="8 9">
    <name type="scientific">Poseidonocella sedimentorum</name>
    <dbReference type="NCBI Taxonomy" id="871652"/>
    <lineage>
        <taxon>Bacteria</taxon>
        <taxon>Pseudomonadati</taxon>
        <taxon>Pseudomonadota</taxon>
        <taxon>Alphaproteobacteria</taxon>
        <taxon>Rhodobacterales</taxon>
        <taxon>Roseobacteraceae</taxon>
        <taxon>Poseidonocella</taxon>
    </lineage>
</organism>
<gene>
    <name evidence="8" type="ORF">SAMN04515673_1026</name>
</gene>
<evidence type="ECO:0000256" key="2">
    <source>
        <dbReference type="ARBA" id="ARBA00001946"/>
    </source>
</evidence>
<evidence type="ECO:0000259" key="7">
    <source>
        <dbReference type="PROSITE" id="PS51462"/>
    </source>
</evidence>
<keyword evidence="3" id="KW-0479">Metal-binding</keyword>
<keyword evidence="4" id="KW-0378">Hydrolase</keyword>
<dbReference type="GO" id="GO:0046872">
    <property type="term" value="F:metal ion binding"/>
    <property type="evidence" value="ECO:0007669"/>
    <property type="project" value="UniProtKB-KW"/>
</dbReference>
<evidence type="ECO:0000313" key="8">
    <source>
        <dbReference type="EMBL" id="SFQ99629.1"/>
    </source>
</evidence>
<evidence type="ECO:0000256" key="3">
    <source>
        <dbReference type="ARBA" id="ARBA00022723"/>
    </source>
</evidence>
<comment type="cofactor">
    <cofactor evidence="1">
        <name>Mn(2+)</name>
        <dbReference type="ChEBI" id="CHEBI:29035"/>
    </cofactor>
</comment>
<evidence type="ECO:0000256" key="1">
    <source>
        <dbReference type="ARBA" id="ARBA00001936"/>
    </source>
</evidence>
<dbReference type="PANTHER" id="PTHR12318">
    <property type="entry name" value="TESTOSTERONE-REGULATED PROTEIN RP2"/>
    <property type="match status" value="1"/>
</dbReference>
<proteinExistence type="predicted"/>
<keyword evidence="5" id="KW-0460">Magnesium</keyword>
<evidence type="ECO:0000256" key="5">
    <source>
        <dbReference type="ARBA" id="ARBA00022842"/>
    </source>
</evidence>
<evidence type="ECO:0000313" key="9">
    <source>
        <dbReference type="Proteomes" id="UP000199302"/>
    </source>
</evidence>
<dbReference type="InterPro" id="IPR000086">
    <property type="entry name" value="NUDIX_hydrolase_dom"/>
</dbReference>
<dbReference type="EMBL" id="FOYI01000002">
    <property type="protein sequence ID" value="SFQ99629.1"/>
    <property type="molecule type" value="Genomic_DNA"/>
</dbReference>
<sequence length="244" mass="25387">MAPPRGEPRAPAATEAAADGSGAVIRHAAAVIALRDADGPAPSILMGQRGARAAFMPSKMVFPGGAVDPGDASVPLSGPLSPGCRARLAQGAGGVSPEALAAAAIRELWEETGQILGAPGPWPEAAPLDWRGFAEAGLLPAPGALRFLFRALTPPGRPRRFDARFFIVEAEALASDLDDFSRAGDELSGLRWVPLAAARNLNLPYVIELVLAEIDAWRRHRAAPEAVPHLVNDAAGSRVTLLRG</sequence>
<dbReference type="InterPro" id="IPR039121">
    <property type="entry name" value="NUDT19"/>
</dbReference>
<protein>
    <recommendedName>
        <fullName evidence="7">Nudix hydrolase domain-containing protein</fullName>
    </recommendedName>
</protein>
<accession>A0A1I6D2D0</accession>
<dbReference type="SUPFAM" id="SSF55811">
    <property type="entry name" value="Nudix"/>
    <property type="match status" value="1"/>
</dbReference>
<dbReference type="STRING" id="871652.SAMN04515673_1026"/>
<dbReference type="GO" id="GO:0016818">
    <property type="term" value="F:hydrolase activity, acting on acid anhydrides, in phosphorus-containing anhydrides"/>
    <property type="evidence" value="ECO:0007669"/>
    <property type="project" value="InterPro"/>
</dbReference>
<keyword evidence="9" id="KW-1185">Reference proteome</keyword>
<comment type="cofactor">
    <cofactor evidence="2">
        <name>Mg(2+)</name>
        <dbReference type="ChEBI" id="CHEBI:18420"/>
    </cofactor>
</comment>
<dbReference type="AlphaFoldDB" id="A0A1I6D2D0"/>
<dbReference type="InterPro" id="IPR015797">
    <property type="entry name" value="NUDIX_hydrolase-like_dom_sf"/>
</dbReference>
<feature type="domain" description="Nudix hydrolase" evidence="7">
    <location>
        <begin position="25"/>
        <end position="215"/>
    </location>
</feature>
<dbReference type="RefSeq" id="WP_177220441.1">
    <property type="nucleotide sequence ID" value="NZ_FOYI01000002.1"/>
</dbReference>
<dbReference type="Proteomes" id="UP000199302">
    <property type="component" value="Unassembled WGS sequence"/>
</dbReference>
<dbReference type="CDD" id="cd18870">
    <property type="entry name" value="NUDIX_AcylCoAdiphos_Nudt19"/>
    <property type="match status" value="1"/>
</dbReference>
<evidence type="ECO:0000256" key="6">
    <source>
        <dbReference type="ARBA" id="ARBA00023211"/>
    </source>
</evidence>
<evidence type="ECO:0000256" key="4">
    <source>
        <dbReference type="ARBA" id="ARBA00022801"/>
    </source>
</evidence>
<dbReference type="PANTHER" id="PTHR12318:SF0">
    <property type="entry name" value="ACYL-COENZYME A DIPHOSPHATASE NUDT19"/>
    <property type="match status" value="1"/>
</dbReference>
<keyword evidence="6" id="KW-0464">Manganese</keyword>
<dbReference type="Gene3D" id="3.90.79.10">
    <property type="entry name" value="Nucleoside Triphosphate Pyrophosphohydrolase"/>
    <property type="match status" value="1"/>
</dbReference>